<feature type="repeat" description="PPR" evidence="3">
    <location>
        <begin position="312"/>
        <end position="346"/>
    </location>
</feature>
<evidence type="ECO:0000256" key="4">
    <source>
        <dbReference type="SAM" id="MobiDB-lite"/>
    </source>
</evidence>
<feature type="repeat" description="PPR" evidence="3">
    <location>
        <begin position="452"/>
        <end position="486"/>
    </location>
</feature>
<comment type="similarity">
    <text evidence="1">Belongs to the PPR family. P subfamily.</text>
</comment>
<dbReference type="Gene3D" id="1.25.40.10">
    <property type="entry name" value="Tetratricopeptide repeat domain"/>
    <property type="match status" value="4"/>
</dbReference>
<proteinExistence type="inferred from homology"/>
<evidence type="ECO:0000313" key="5">
    <source>
        <dbReference type="EMBL" id="CAK9325340.1"/>
    </source>
</evidence>
<feature type="compositionally biased region" description="Acidic residues" evidence="4">
    <location>
        <begin position="532"/>
        <end position="542"/>
    </location>
</feature>
<reference evidence="5 6" key="1">
    <citation type="submission" date="2024-03" db="EMBL/GenBank/DDBJ databases">
        <authorList>
            <person name="Gkanogiannis A."/>
            <person name="Becerra Lopez-Lavalle L."/>
        </authorList>
    </citation>
    <scope>NUCLEOTIDE SEQUENCE [LARGE SCALE GENOMIC DNA]</scope>
</reference>
<name>A0ABP0Z340_9ROSI</name>
<evidence type="ECO:0000313" key="6">
    <source>
        <dbReference type="Proteomes" id="UP001642487"/>
    </source>
</evidence>
<dbReference type="EMBL" id="OZ021741">
    <property type="protein sequence ID" value="CAK9325340.1"/>
    <property type="molecule type" value="Genomic_DNA"/>
</dbReference>
<evidence type="ECO:0000256" key="1">
    <source>
        <dbReference type="ARBA" id="ARBA00007626"/>
    </source>
</evidence>
<feature type="repeat" description="PPR" evidence="3">
    <location>
        <begin position="382"/>
        <end position="416"/>
    </location>
</feature>
<dbReference type="InterPro" id="IPR002885">
    <property type="entry name" value="PPR_rpt"/>
</dbReference>
<dbReference type="PROSITE" id="PS51375">
    <property type="entry name" value="PPR"/>
    <property type="match status" value="8"/>
</dbReference>
<dbReference type="PANTHER" id="PTHR47936:SF1">
    <property type="entry name" value="PENTATRICOPEPTIDE REPEAT-CONTAINING PROTEIN GUN1, CHLOROPLASTIC"/>
    <property type="match status" value="1"/>
</dbReference>
<keyword evidence="6" id="KW-1185">Reference proteome</keyword>
<protein>
    <recommendedName>
        <fullName evidence="7">Pentatricopeptide repeat-containing protein</fullName>
    </recommendedName>
</protein>
<dbReference type="Pfam" id="PF13041">
    <property type="entry name" value="PPR_2"/>
    <property type="match status" value="2"/>
</dbReference>
<feature type="repeat" description="PPR" evidence="3">
    <location>
        <begin position="417"/>
        <end position="451"/>
    </location>
</feature>
<dbReference type="Pfam" id="PF13812">
    <property type="entry name" value="PPR_3"/>
    <property type="match status" value="2"/>
</dbReference>
<feature type="repeat" description="PPR" evidence="3">
    <location>
        <begin position="245"/>
        <end position="279"/>
    </location>
</feature>
<feature type="repeat" description="PPR" evidence="3">
    <location>
        <begin position="347"/>
        <end position="381"/>
    </location>
</feature>
<dbReference type="PANTHER" id="PTHR47936">
    <property type="entry name" value="PPR_LONG DOMAIN-CONTAINING PROTEIN"/>
    <property type="match status" value="1"/>
</dbReference>
<sequence length="581" mass="66413">MPQTLILKPVVSAPLPNWRKSQAHTHSITSNVNVRGRLEVTCMGMLTPRKFLQKRKKLEVFKDAADEADQKNWRRLMNEIEETGSAVSVLRSERIKNEAIPKDLVLGTLVRFKQLKKWNLVSEILEWLRTQSWWNFSEMDFLMLITAYGKLGDFNRAEKVLSLMNKKGYPPNVISHTALMEAYGRGGRYNNAEAIFRRMQSGGPEPSALTYQIMLKTFVEGCKFKEAEELFDSLLNKERAVLKPDQKMFHMIIYMFKKAGNYEKARKVFAEMAARGVPQTTVTYNSLMSFETNYKEVSKIYDQMQRAGLQPDVVSYALLISAYGKARREEEALAVFEEMLDAGIRPTHKAYNILLDAFAISGMVEQAKIVFKSMRRDRCNPDICSYTTMLSAFVNASDMEGAEHFFRRLKQDGFRPNVVTYGTLIKGYAKINNLEKMIKKYEEMKVNGIRVNQTILTTIMDAYGKNKDFGSAVIWFKEIESCGLRPDQKAKNILLSLAKTMEELDEANQLVGYASPSSNPQRAGKFSRSVTEDEEEEDDDELDYADDVIPHTNQRGEKIILNGIHQQNLEQNLEGLCAKIC</sequence>
<feature type="region of interest" description="Disordered" evidence="4">
    <location>
        <begin position="512"/>
        <end position="542"/>
    </location>
</feature>
<gene>
    <name evidence="5" type="ORF">CITCOLO1_LOCUS17600</name>
</gene>
<keyword evidence="2" id="KW-0677">Repeat</keyword>
<feature type="repeat" description="PPR" evidence="3">
    <location>
        <begin position="172"/>
        <end position="206"/>
    </location>
</feature>
<organism evidence="5 6">
    <name type="scientific">Citrullus colocynthis</name>
    <name type="common">colocynth</name>
    <dbReference type="NCBI Taxonomy" id="252529"/>
    <lineage>
        <taxon>Eukaryota</taxon>
        <taxon>Viridiplantae</taxon>
        <taxon>Streptophyta</taxon>
        <taxon>Embryophyta</taxon>
        <taxon>Tracheophyta</taxon>
        <taxon>Spermatophyta</taxon>
        <taxon>Magnoliopsida</taxon>
        <taxon>eudicotyledons</taxon>
        <taxon>Gunneridae</taxon>
        <taxon>Pentapetalae</taxon>
        <taxon>rosids</taxon>
        <taxon>fabids</taxon>
        <taxon>Cucurbitales</taxon>
        <taxon>Cucurbitaceae</taxon>
        <taxon>Benincaseae</taxon>
        <taxon>Citrullus</taxon>
    </lineage>
</organism>
<dbReference type="Proteomes" id="UP001642487">
    <property type="component" value="Chromosome 7"/>
</dbReference>
<evidence type="ECO:0000256" key="3">
    <source>
        <dbReference type="PROSITE-ProRule" id="PRU00708"/>
    </source>
</evidence>
<dbReference type="NCBIfam" id="TIGR00756">
    <property type="entry name" value="PPR"/>
    <property type="match status" value="8"/>
</dbReference>
<evidence type="ECO:0000256" key="2">
    <source>
        <dbReference type="ARBA" id="ARBA00022737"/>
    </source>
</evidence>
<accession>A0ABP0Z340</accession>
<dbReference type="Pfam" id="PF01535">
    <property type="entry name" value="PPR"/>
    <property type="match status" value="2"/>
</dbReference>
<feature type="repeat" description="PPR" evidence="3">
    <location>
        <begin position="137"/>
        <end position="171"/>
    </location>
</feature>
<dbReference type="InterPro" id="IPR011990">
    <property type="entry name" value="TPR-like_helical_dom_sf"/>
</dbReference>
<evidence type="ECO:0008006" key="7">
    <source>
        <dbReference type="Google" id="ProtNLM"/>
    </source>
</evidence>
<dbReference type="SUPFAM" id="SSF81901">
    <property type="entry name" value="HCP-like"/>
    <property type="match status" value="1"/>
</dbReference>